<dbReference type="GeneID" id="18822403"/>
<name>K5WU90_AGABU</name>
<dbReference type="KEGG" id="abp:AGABI1DRAFT107414"/>
<accession>K5WU90</accession>
<dbReference type="EMBL" id="JH971391">
    <property type="protein sequence ID" value="EKM79011.1"/>
    <property type="molecule type" value="Genomic_DNA"/>
</dbReference>
<sequence length="127" mass="14637">MSGDVTTESIGVFAQFDVIFRHRELGHRLLFYLDSQPVPTPPTLCHLRLDQESDVLRLCERALPLEYGYIPIHYYVLIVVTEFFQIGRLERWSSSEPLAEEPHHRGVKSAKSLAYYGFPLLSPGYLQ</sequence>
<keyword evidence="2" id="KW-1185">Reference proteome</keyword>
<protein>
    <submittedName>
        <fullName evidence="1">Uncharacterized protein</fullName>
    </submittedName>
</protein>
<evidence type="ECO:0000313" key="2">
    <source>
        <dbReference type="Proteomes" id="UP000008493"/>
    </source>
</evidence>
<dbReference type="RefSeq" id="XP_007330764.1">
    <property type="nucleotide sequence ID" value="XM_007330702.1"/>
</dbReference>
<reference evidence="2" key="1">
    <citation type="journal article" date="2012" name="Proc. Natl. Acad. Sci. U.S.A.">
        <title>Genome sequence of the button mushroom Agaricus bisporus reveals mechanisms governing adaptation to a humic-rich ecological niche.</title>
        <authorList>
            <person name="Morin E."/>
            <person name="Kohler A."/>
            <person name="Baker A.R."/>
            <person name="Foulongne-Oriol M."/>
            <person name="Lombard V."/>
            <person name="Nagy L.G."/>
            <person name="Ohm R.A."/>
            <person name="Patyshakuliyeva A."/>
            <person name="Brun A."/>
            <person name="Aerts A.L."/>
            <person name="Bailey A.M."/>
            <person name="Billette C."/>
            <person name="Coutinho P.M."/>
            <person name="Deakin G."/>
            <person name="Doddapaneni H."/>
            <person name="Floudas D."/>
            <person name="Grimwood J."/>
            <person name="Hilden K."/>
            <person name="Kuees U."/>
            <person name="LaButti K.M."/>
            <person name="Lapidus A."/>
            <person name="Lindquist E.A."/>
            <person name="Lucas S.M."/>
            <person name="Murat C."/>
            <person name="Riley R.W."/>
            <person name="Salamov A.A."/>
            <person name="Schmutz J."/>
            <person name="Subramanian V."/>
            <person name="Woesten H.A.B."/>
            <person name="Xu J."/>
            <person name="Eastwood D.C."/>
            <person name="Foster G.D."/>
            <person name="Sonnenberg A.S."/>
            <person name="Cullen D."/>
            <person name="de Vries R.P."/>
            <person name="Lundell T."/>
            <person name="Hibbett D.S."/>
            <person name="Henrissat B."/>
            <person name="Burton K.S."/>
            <person name="Kerrigan R.W."/>
            <person name="Challen M.P."/>
            <person name="Grigoriev I.V."/>
            <person name="Martin F."/>
        </authorList>
    </citation>
    <scope>NUCLEOTIDE SEQUENCE [LARGE SCALE GENOMIC DNA]</scope>
    <source>
        <strain evidence="2">JB137-S8 / ATCC MYA-4627 / FGSC 10392</strain>
    </source>
</reference>
<dbReference type="InParanoid" id="K5WU90"/>
<organism evidence="1 2">
    <name type="scientific">Agaricus bisporus var. burnettii (strain JB137-S8 / ATCC MYA-4627 / FGSC 10392)</name>
    <name type="common">White button mushroom</name>
    <dbReference type="NCBI Taxonomy" id="597362"/>
    <lineage>
        <taxon>Eukaryota</taxon>
        <taxon>Fungi</taxon>
        <taxon>Dikarya</taxon>
        <taxon>Basidiomycota</taxon>
        <taxon>Agaricomycotina</taxon>
        <taxon>Agaricomycetes</taxon>
        <taxon>Agaricomycetidae</taxon>
        <taxon>Agaricales</taxon>
        <taxon>Agaricineae</taxon>
        <taxon>Agaricaceae</taxon>
        <taxon>Agaricus</taxon>
    </lineage>
</organism>
<dbReference type="Proteomes" id="UP000008493">
    <property type="component" value="Unassembled WGS sequence"/>
</dbReference>
<proteinExistence type="predicted"/>
<gene>
    <name evidence="1" type="ORF">AGABI1DRAFT_107414</name>
</gene>
<dbReference type="AlphaFoldDB" id="K5WU90"/>
<evidence type="ECO:0000313" key="1">
    <source>
        <dbReference type="EMBL" id="EKM79011.1"/>
    </source>
</evidence>
<dbReference type="HOGENOM" id="CLU_1969888_0_0_1"/>